<feature type="domain" description="RING-Gid-type" evidence="10">
    <location>
        <begin position="326"/>
        <end position="387"/>
    </location>
</feature>
<dbReference type="PROSITE" id="PS50897">
    <property type="entry name" value="CTLH"/>
    <property type="match status" value="1"/>
</dbReference>
<keyword evidence="4" id="KW-0963">Cytoplasm</keyword>
<name>A0A6A6BFV6_9PEZI</name>
<evidence type="ECO:0000256" key="6">
    <source>
        <dbReference type="ARBA" id="ARBA00022771"/>
    </source>
</evidence>
<feature type="zinc finger region" description="RING-Gid-type" evidence="8">
    <location>
        <begin position="326"/>
        <end position="387"/>
    </location>
</feature>
<dbReference type="PROSITE" id="PS50896">
    <property type="entry name" value="LISH"/>
    <property type="match status" value="1"/>
</dbReference>
<keyword evidence="6 8" id="KW-0863">Zinc-finger</keyword>
<dbReference type="AlphaFoldDB" id="A0A6A6BFV6"/>
<reference evidence="11" key="1">
    <citation type="journal article" date="2020" name="Stud. Mycol.">
        <title>101 Dothideomycetes genomes: a test case for predicting lifestyles and emergence of pathogens.</title>
        <authorList>
            <person name="Haridas S."/>
            <person name="Albert R."/>
            <person name="Binder M."/>
            <person name="Bloem J."/>
            <person name="Labutti K."/>
            <person name="Salamov A."/>
            <person name="Andreopoulos B."/>
            <person name="Baker S."/>
            <person name="Barry K."/>
            <person name="Bills G."/>
            <person name="Bluhm B."/>
            <person name="Cannon C."/>
            <person name="Castanera R."/>
            <person name="Culley D."/>
            <person name="Daum C."/>
            <person name="Ezra D."/>
            <person name="Gonzalez J."/>
            <person name="Henrissat B."/>
            <person name="Kuo A."/>
            <person name="Liang C."/>
            <person name="Lipzen A."/>
            <person name="Lutzoni F."/>
            <person name="Magnuson J."/>
            <person name="Mondo S."/>
            <person name="Nolan M."/>
            <person name="Ohm R."/>
            <person name="Pangilinan J."/>
            <person name="Park H.-J."/>
            <person name="Ramirez L."/>
            <person name="Alfaro M."/>
            <person name="Sun H."/>
            <person name="Tritt A."/>
            <person name="Yoshinaga Y."/>
            <person name="Zwiers L.-H."/>
            <person name="Turgeon B."/>
            <person name="Goodwin S."/>
            <person name="Spatafora J."/>
            <person name="Crous P."/>
            <person name="Grigoriev I."/>
        </authorList>
    </citation>
    <scope>NUCLEOTIDE SEQUENCE</scope>
    <source>
        <strain evidence="11">CBS 121167</strain>
    </source>
</reference>
<dbReference type="GO" id="GO:0005737">
    <property type="term" value="C:cytoplasm"/>
    <property type="evidence" value="ECO:0007669"/>
    <property type="project" value="UniProtKB-SubCell"/>
</dbReference>
<dbReference type="PANTHER" id="PTHR12170:SF2">
    <property type="entry name" value="E3 UBIQUITIN-PROTEIN TRANSFERASE MAEA"/>
    <property type="match status" value="1"/>
</dbReference>
<dbReference type="InterPro" id="IPR044063">
    <property type="entry name" value="ZF_RING_GID"/>
</dbReference>
<evidence type="ECO:0000313" key="11">
    <source>
        <dbReference type="EMBL" id="KAF2142936.1"/>
    </source>
</evidence>
<keyword evidence="7" id="KW-0862">Zinc</keyword>
<evidence type="ECO:0000256" key="4">
    <source>
        <dbReference type="ARBA" id="ARBA00022490"/>
    </source>
</evidence>
<dbReference type="GeneID" id="54294284"/>
<evidence type="ECO:0000259" key="10">
    <source>
        <dbReference type="PROSITE" id="PS51867"/>
    </source>
</evidence>
<proteinExistence type="inferred from homology"/>
<dbReference type="SMART" id="SM00757">
    <property type="entry name" value="CRA"/>
    <property type="match status" value="1"/>
</dbReference>
<dbReference type="PROSITE" id="PS51867">
    <property type="entry name" value="ZF_RING_GID"/>
    <property type="match status" value="1"/>
</dbReference>
<evidence type="ECO:0000259" key="9">
    <source>
        <dbReference type="PROSITE" id="PS50897"/>
    </source>
</evidence>
<dbReference type="Pfam" id="PF10607">
    <property type="entry name" value="CTLH"/>
    <property type="match status" value="1"/>
</dbReference>
<dbReference type="InterPro" id="IPR045098">
    <property type="entry name" value="Fyv10_fam"/>
</dbReference>
<dbReference type="PANTHER" id="PTHR12170">
    <property type="entry name" value="MACROPHAGE ERYTHROBLAST ATTACHER-RELATED"/>
    <property type="match status" value="1"/>
</dbReference>
<dbReference type="GO" id="GO:0061630">
    <property type="term" value="F:ubiquitin protein ligase activity"/>
    <property type="evidence" value="ECO:0007669"/>
    <property type="project" value="InterPro"/>
</dbReference>
<sequence length="403" mass="45509">MAELTSTKLNAEQHLLLDQPLLRMPYEISRKNFKAAQRYVEREQTHVLKELKTTTTAAASSATDATATLANIDTMLNRMNGLKRKLEALHSEETTIHKATRARIQHLDNLYAIGSLADVKYEEWSKVRLDRLLVDYLLRSGYGDSAKVLAREKGIEELVDVEAFVQCDRVAESLRNGRCQEALGWCGDNKQGLKKLESNLEYELRLQQYVEMVRSGDTKKLMDATLHARKHLAAHQDKSFAIRAAGLLAFPPETPHEPYRSLYSPERWQHLSELFIKTHNTLYSLPPRPLLHIALSAGLSALKTPSCHSAYASSSSNATNTTTSVCPICSTELNELARNVPYAHHTKSHVENDPVVLPTGRIYGRERLLEMNEKMGTQQGYVKDPMVPNQIYEEAQIKKVFIS</sequence>
<evidence type="ECO:0000256" key="5">
    <source>
        <dbReference type="ARBA" id="ARBA00022723"/>
    </source>
</evidence>
<dbReference type="RefSeq" id="XP_033398648.1">
    <property type="nucleotide sequence ID" value="XM_033536788.1"/>
</dbReference>
<evidence type="ECO:0008006" key="13">
    <source>
        <dbReference type="Google" id="ProtNLM"/>
    </source>
</evidence>
<comment type="similarity">
    <text evidence="3">Belongs to the FYV10 family.</text>
</comment>
<dbReference type="InterPro" id="IPR013144">
    <property type="entry name" value="CRA_dom"/>
</dbReference>
<evidence type="ECO:0000256" key="2">
    <source>
        <dbReference type="ARBA" id="ARBA00004496"/>
    </source>
</evidence>
<accession>A0A6A6BFV6</accession>
<gene>
    <name evidence="11" type="ORF">K452DRAFT_225866</name>
</gene>
<dbReference type="InterPro" id="IPR006594">
    <property type="entry name" value="LisH"/>
</dbReference>
<feature type="domain" description="CTLH" evidence="9">
    <location>
        <begin position="163"/>
        <end position="220"/>
    </location>
</feature>
<dbReference type="InterPro" id="IPR024964">
    <property type="entry name" value="CTLH/CRA"/>
</dbReference>
<dbReference type="EMBL" id="ML995483">
    <property type="protein sequence ID" value="KAF2142936.1"/>
    <property type="molecule type" value="Genomic_DNA"/>
</dbReference>
<dbReference type="GO" id="GO:0043161">
    <property type="term" value="P:proteasome-mediated ubiquitin-dependent protein catabolic process"/>
    <property type="evidence" value="ECO:0007669"/>
    <property type="project" value="InterPro"/>
</dbReference>
<evidence type="ECO:0000256" key="1">
    <source>
        <dbReference type="ARBA" id="ARBA00002343"/>
    </source>
</evidence>
<dbReference type="GO" id="GO:0034657">
    <property type="term" value="C:GID complex"/>
    <property type="evidence" value="ECO:0007669"/>
    <property type="project" value="TreeGrafter"/>
</dbReference>
<dbReference type="SMART" id="SM00668">
    <property type="entry name" value="CTLH"/>
    <property type="match status" value="1"/>
</dbReference>
<keyword evidence="12" id="KW-1185">Reference proteome</keyword>
<comment type="function">
    <text evidence="1">Involved in the proteasome-dependent degradation of fructose-1,6-bisphosphatase.</text>
</comment>
<dbReference type="InterPro" id="IPR006595">
    <property type="entry name" value="CTLH_C"/>
</dbReference>
<comment type="subcellular location">
    <subcellularLocation>
        <location evidence="2">Cytoplasm</location>
    </subcellularLocation>
</comment>
<dbReference type="Proteomes" id="UP000799438">
    <property type="component" value="Unassembled WGS sequence"/>
</dbReference>
<dbReference type="GO" id="GO:0008270">
    <property type="term" value="F:zinc ion binding"/>
    <property type="evidence" value="ECO:0007669"/>
    <property type="project" value="UniProtKB-KW"/>
</dbReference>
<protein>
    <recommendedName>
        <fullName evidence="13">Protein FYV10</fullName>
    </recommendedName>
</protein>
<evidence type="ECO:0000313" key="12">
    <source>
        <dbReference type="Proteomes" id="UP000799438"/>
    </source>
</evidence>
<dbReference type="SMART" id="SM00667">
    <property type="entry name" value="LisH"/>
    <property type="match status" value="1"/>
</dbReference>
<evidence type="ECO:0000256" key="7">
    <source>
        <dbReference type="ARBA" id="ARBA00022833"/>
    </source>
</evidence>
<keyword evidence="5" id="KW-0479">Metal-binding</keyword>
<dbReference type="GO" id="GO:0005634">
    <property type="term" value="C:nucleus"/>
    <property type="evidence" value="ECO:0007669"/>
    <property type="project" value="TreeGrafter"/>
</dbReference>
<dbReference type="OrthoDB" id="1933455at2759"/>
<evidence type="ECO:0000256" key="8">
    <source>
        <dbReference type="PROSITE-ProRule" id="PRU01215"/>
    </source>
</evidence>
<evidence type="ECO:0000256" key="3">
    <source>
        <dbReference type="ARBA" id="ARBA00010615"/>
    </source>
</evidence>
<organism evidence="11 12">
    <name type="scientific">Aplosporella prunicola CBS 121167</name>
    <dbReference type="NCBI Taxonomy" id="1176127"/>
    <lineage>
        <taxon>Eukaryota</taxon>
        <taxon>Fungi</taxon>
        <taxon>Dikarya</taxon>
        <taxon>Ascomycota</taxon>
        <taxon>Pezizomycotina</taxon>
        <taxon>Dothideomycetes</taxon>
        <taxon>Dothideomycetes incertae sedis</taxon>
        <taxon>Botryosphaeriales</taxon>
        <taxon>Aplosporellaceae</taxon>
        <taxon>Aplosporella</taxon>
    </lineage>
</organism>